<dbReference type="OrthoDB" id="3739336at2"/>
<dbReference type="AlphaFoldDB" id="A0A1T4Z6S0"/>
<name>A0A1T4Z6S0_9ACTN</name>
<evidence type="ECO:0000313" key="3">
    <source>
        <dbReference type="Proteomes" id="UP000191040"/>
    </source>
</evidence>
<keyword evidence="1" id="KW-0732">Signal</keyword>
<evidence type="ECO:0000313" key="2">
    <source>
        <dbReference type="EMBL" id="SKB09750.1"/>
    </source>
</evidence>
<keyword evidence="3" id="KW-1185">Reference proteome</keyword>
<protein>
    <submittedName>
        <fullName evidence="2">Carboxypeptidase regulatory-like domain-containing protein</fullName>
    </submittedName>
</protein>
<feature type="chain" id="PRO_5012233702" evidence="1">
    <location>
        <begin position="29"/>
        <end position="581"/>
    </location>
</feature>
<gene>
    <name evidence="2" type="ORF">SAMN06295964_2872</name>
</gene>
<dbReference type="SUPFAM" id="SSF49452">
    <property type="entry name" value="Starch-binding domain-like"/>
    <property type="match status" value="1"/>
</dbReference>
<dbReference type="GO" id="GO:0030246">
    <property type="term" value="F:carbohydrate binding"/>
    <property type="evidence" value="ECO:0007669"/>
    <property type="project" value="InterPro"/>
</dbReference>
<dbReference type="Gene3D" id="2.60.40.1120">
    <property type="entry name" value="Carboxypeptidase-like, regulatory domain"/>
    <property type="match status" value="1"/>
</dbReference>
<dbReference type="InterPro" id="IPR013784">
    <property type="entry name" value="Carb-bd-like_fold"/>
</dbReference>
<keyword evidence="2" id="KW-0645">Protease</keyword>
<dbReference type="Proteomes" id="UP000191040">
    <property type="component" value="Chromosome I"/>
</dbReference>
<keyword evidence="2" id="KW-0121">Carboxypeptidase</keyword>
<accession>A0A1T4Z6S0</accession>
<reference evidence="3" key="1">
    <citation type="submission" date="2017-02" db="EMBL/GenBank/DDBJ databases">
        <authorList>
            <person name="Varghese N."/>
            <person name="Submissions S."/>
        </authorList>
    </citation>
    <scope>NUCLEOTIDE SEQUENCE [LARGE SCALE GENOMIC DNA]</scope>
    <source>
        <strain evidence="3">9H-4</strain>
    </source>
</reference>
<proteinExistence type="predicted"/>
<dbReference type="STRING" id="1736691.SAMN06295964_2872"/>
<feature type="signal peptide" evidence="1">
    <location>
        <begin position="1"/>
        <end position="28"/>
    </location>
</feature>
<organism evidence="2 3">
    <name type="scientific">Aeromicrobium choanae</name>
    <dbReference type="NCBI Taxonomy" id="1736691"/>
    <lineage>
        <taxon>Bacteria</taxon>
        <taxon>Bacillati</taxon>
        <taxon>Actinomycetota</taxon>
        <taxon>Actinomycetes</taxon>
        <taxon>Propionibacteriales</taxon>
        <taxon>Nocardioidaceae</taxon>
        <taxon>Aeromicrobium</taxon>
    </lineage>
</organism>
<keyword evidence="2" id="KW-0378">Hydrolase</keyword>
<dbReference type="EMBL" id="LT796768">
    <property type="protein sequence ID" value="SKB09750.1"/>
    <property type="molecule type" value="Genomic_DNA"/>
</dbReference>
<dbReference type="GO" id="GO:0004180">
    <property type="term" value="F:carboxypeptidase activity"/>
    <property type="evidence" value="ECO:0007669"/>
    <property type="project" value="UniProtKB-KW"/>
</dbReference>
<evidence type="ECO:0000256" key="1">
    <source>
        <dbReference type="SAM" id="SignalP"/>
    </source>
</evidence>
<dbReference type="RefSeq" id="WP_078700776.1">
    <property type="nucleotide sequence ID" value="NZ_LT796768.1"/>
</dbReference>
<sequence>MPFRLPSLAAACLALVGSLFVAVAPAQAAGTLSTKTSLVAMTDAGYGSVWARCTKKKTCKGHIWVDGVSSQKRSFKVKARSSRYVTFRNTTWRAKPKAVVRMSGAAARPITMQAKVTYGTISGTVARTGGAAASGVKVELWRLGSRNRNVLISTANDVERNGGRFGFRVRMGANNSPSASYKLHIIGTSGGERRSWWFRGNGAGAFIGGARDMSAGTTIRVTRGGKYRYVANARYASIRGQVVNGSKPVAGSEVTVVGRPPYWSRSSRVLRDLDFMSCANVYGRTRTNSSGRYEVGFLPTSGNRIYAVKPAGGLWFGASDRGWGSCHTMVNQRAEARSTGRMLPLPNGGLSGRVQNVGGHRTKVSVVTGGYQGRSSSAKVDRYLTIREYATGRAILASDVVRAGSGRQVSLGEGYYWFEMGRRTGCHAWYKSRYKNNDGYFNGLDRGFEKWKAKNYKMYRQHCRAWTSGTYKRVYVKGSSMRVGLKNYKGGSVSGRVTANKVKPRTELMIRLTSTDGKKVYRTAMTDGGGKFKVTGLASGRYRIVVNADSWRGISRGFSGPKTVKVTRGKNKSVGTLKFRQ</sequence>